<sequence>MNQQPNETPNPSWNLHSDSTVAPNSTSTTSVPWNVWNASNSPNMIGFGNVMNASNASNTPNTSNQFNLGNHLNTVSVNVPNSADMTAQSNVNDSNTSNLQPML</sequence>
<evidence type="ECO:0000256" key="1">
    <source>
        <dbReference type="SAM" id="MobiDB-lite"/>
    </source>
</evidence>
<dbReference type="EMBL" id="ML179783">
    <property type="protein sequence ID" value="THU81752.1"/>
    <property type="molecule type" value="Genomic_DNA"/>
</dbReference>
<proteinExistence type="predicted"/>
<name>A0A4S8L055_DENBC</name>
<reference evidence="2 3" key="1">
    <citation type="journal article" date="2019" name="Nat. Ecol. Evol.">
        <title>Megaphylogeny resolves global patterns of mushroom evolution.</title>
        <authorList>
            <person name="Varga T."/>
            <person name="Krizsan K."/>
            <person name="Foldi C."/>
            <person name="Dima B."/>
            <person name="Sanchez-Garcia M."/>
            <person name="Sanchez-Ramirez S."/>
            <person name="Szollosi G.J."/>
            <person name="Szarkandi J.G."/>
            <person name="Papp V."/>
            <person name="Albert L."/>
            <person name="Andreopoulos W."/>
            <person name="Angelini C."/>
            <person name="Antonin V."/>
            <person name="Barry K.W."/>
            <person name="Bougher N.L."/>
            <person name="Buchanan P."/>
            <person name="Buyck B."/>
            <person name="Bense V."/>
            <person name="Catcheside P."/>
            <person name="Chovatia M."/>
            <person name="Cooper J."/>
            <person name="Damon W."/>
            <person name="Desjardin D."/>
            <person name="Finy P."/>
            <person name="Geml J."/>
            <person name="Haridas S."/>
            <person name="Hughes K."/>
            <person name="Justo A."/>
            <person name="Karasinski D."/>
            <person name="Kautmanova I."/>
            <person name="Kiss B."/>
            <person name="Kocsube S."/>
            <person name="Kotiranta H."/>
            <person name="LaButti K.M."/>
            <person name="Lechner B.E."/>
            <person name="Liimatainen K."/>
            <person name="Lipzen A."/>
            <person name="Lukacs Z."/>
            <person name="Mihaltcheva S."/>
            <person name="Morgado L.N."/>
            <person name="Niskanen T."/>
            <person name="Noordeloos M.E."/>
            <person name="Ohm R.A."/>
            <person name="Ortiz-Santana B."/>
            <person name="Ovrebo C."/>
            <person name="Racz N."/>
            <person name="Riley R."/>
            <person name="Savchenko A."/>
            <person name="Shiryaev A."/>
            <person name="Soop K."/>
            <person name="Spirin V."/>
            <person name="Szebenyi C."/>
            <person name="Tomsovsky M."/>
            <person name="Tulloss R.E."/>
            <person name="Uehling J."/>
            <person name="Grigoriev I.V."/>
            <person name="Vagvolgyi C."/>
            <person name="Papp T."/>
            <person name="Martin F.M."/>
            <person name="Miettinen O."/>
            <person name="Hibbett D.S."/>
            <person name="Nagy L.G."/>
        </authorList>
    </citation>
    <scope>NUCLEOTIDE SEQUENCE [LARGE SCALE GENOMIC DNA]</scope>
    <source>
        <strain evidence="2 3">CBS 962.96</strain>
    </source>
</reference>
<organism evidence="2 3">
    <name type="scientific">Dendrothele bispora (strain CBS 962.96)</name>
    <dbReference type="NCBI Taxonomy" id="1314807"/>
    <lineage>
        <taxon>Eukaryota</taxon>
        <taxon>Fungi</taxon>
        <taxon>Dikarya</taxon>
        <taxon>Basidiomycota</taxon>
        <taxon>Agaricomycotina</taxon>
        <taxon>Agaricomycetes</taxon>
        <taxon>Agaricomycetidae</taxon>
        <taxon>Agaricales</taxon>
        <taxon>Agaricales incertae sedis</taxon>
        <taxon>Dendrothele</taxon>
    </lineage>
</organism>
<keyword evidence="3" id="KW-1185">Reference proteome</keyword>
<accession>A0A4S8L055</accession>
<dbReference type="Proteomes" id="UP000297245">
    <property type="component" value="Unassembled WGS sequence"/>
</dbReference>
<dbReference type="AlphaFoldDB" id="A0A4S8L055"/>
<protein>
    <submittedName>
        <fullName evidence="2">Uncharacterized protein</fullName>
    </submittedName>
</protein>
<evidence type="ECO:0000313" key="3">
    <source>
        <dbReference type="Proteomes" id="UP000297245"/>
    </source>
</evidence>
<feature type="region of interest" description="Disordered" evidence="1">
    <location>
        <begin position="84"/>
        <end position="103"/>
    </location>
</feature>
<gene>
    <name evidence="2" type="ORF">K435DRAFT_873016</name>
</gene>
<evidence type="ECO:0000313" key="2">
    <source>
        <dbReference type="EMBL" id="THU81752.1"/>
    </source>
</evidence>
<feature type="region of interest" description="Disordered" evidence="1">
    <location>
        <begin position="1"/>
        <end position="34"/>
    </location>
</feature>